<dbReference type="InterPro" id="IPR009908">
    <property type="entry name" value="Methylamine_util_MauE"/>
</dbReference>
<dbReference type="PANTHER" id="PTHR36974">
    <property type="entry name" value="MEMBRANE PROTEIN-RELATED"/>
    <property type="match status" value="1"/>
</dbReference>
<feature type="domain" description="Methylamine utilisation protein MauE" evidence="6">
    <location>
        <begin position="13"/>
        <end position="85"/>
    </location>
</feature>
<dbReference type="EMBL" id="FOYS01000001">
    <property type="protein sequence ID" value="SFR35605.1"/>
    <property type="molecule type" value="Genomic_DNA"/>
</dbReference>
<feature type="transmembrane region" description="Helical" evidence="5">
    <location>
        <begin position="112"/>
        <end position="131"/>
    </location>
</feature>
<sequence length="139" mass="15271">MNQSSVSRLKRPLKYVMGLTYVVAGVLHFVAPAVYEQVVPPQFPRPRALVLLSGVAEVVLGVGVLFERTRRASAWGLVALLVAVFPANVYMATSDDLELRGVPERLRDPSDAALWARLPLQALLVAWAWWYTEPTAASA</sequence>
<evidence type="ECO:0000259" key="6">
    <source>
        <dbReference type="Pfam" id="PF07291"/>
    </source>
</evidence>
<feature type="transmembrane region" description="Helical" evidence="5">
    <location>
        <begin position="12"/>
        <end position="35"/>
    </location>
</feature>
<keyword evidence="2 5" id="KW-0812">Transmembrane</keyword>
<keyword evidence="8" id="KW-1185">Reference proteome</keyword>
<dbReference type="GO" id="GO:0016020">
    <property type="term" value="C:membrane"/>
    <property type="evidence" value="ECO:0007669"/>
    <property type="project" value="UniProtKB-SubCell"/>
</dbReference>
<name>A0A1I6G080_9EURY</name>
<accession>A0A1I6G080</accession>
<evidence type="ECO:0000313" key="7">
    <source>
        <dbReference type="EMBL" id="SFR35605.1"/>
    </source>
</evidence>
<evidence type="ECO:0000313" key="8">
    <source>
        <dbReference type="Proteomes" id="UP000243250"/>
    </source>
</evidence>
<evidence type="ECO:0000256" key="4">
    <source>
        <dbReference type="ARBA" id="ARBA00023136"/>
    </source>
</evidence>
<dbReference type="AlphaFoldDB" id="A0A1I6G080"/>
<organism evidence="7 8">
    <name type="scientific">Halogeometricum limi</name>
    <dbReference type="NCBI Taxonomy" id="555875"/>
    <lineage>
        <taxon>Archaea</taxon>
        <taxon>Methanobacteriati</taxon>
        <taxon>Methanobacteriota</taxon>
        <taxon>Stenosarchaea group</taxon>
        <taxon>Halobacteria</taxon>
        <taxon>Halobacteriales</taxon>
        <taxon>Haloferacaceae</taxon>
        <taxon>Halogeometricum</taxon>
    </lineage>
</organism>
<keyword evidence="3 5" id="KW-1133">Transmembrane helix</keyword>
<comment type="subcellular location">
    <subcellularLocation>
        <location evidence="1">Membrane</location>
        <topology evidence="1">Multi-pass membrane protein</topology>
    </subcellularLocation>
</comment>
<reference evidence="8" key="1">
    <citation type="submission" date="2016-10" db="EMBL/GenBank/DDBJ databases">
        <authorList>
            <person name="Varghese N."/>
            <person name="Submissions S."/>
        </authorList>
    </citation>
    <scope>NUCLEOTIDE SEQUENCE [LARGE SCALE GENOMIC DNA]</scope>
    <source>
        <strain evidence="8">CGMCC 1.8711</strain>
    </source>
</reference>
<protein>
    <submittedName>
        <fullName evidence="7">Uncharacterized membrane protein</fullName>
    </submittedName>
</protein>
<gene>
    <name evidence="7" type="ORF">SAMN04488124_0643</name>
</gene>
<proteinExistence type="predicted"/>
<evidence type="ECO:0000256" key="1">
    <source>
        <dbReference type="ARBA" id="ARBA00004141"/>
    </source>
</evidence>
<feature type="transmembrane region" description="Helical" evidence="5">
    <location>
        <begin position="47"/>
        <end position="66"/>
    </location>
</feature>
<evidence type="ECO:0000256" key="2">
    <source>
        <dbReference type="ARBA" id="ARBA00022692"/>
    </source>
</evidence>
<evidence type="ECO:0000256" key="5">
    <source>
        <dbReference type="SAM" id="Phobius"/>
    </source>
</evidence>
<dbReference type="Proteomes" id="UP000243250">
    <property type="component" value="Unassembled WGS sequence"/>
</dbReference>
<dbReference type="PANTHER" id="PTHR36974:SF1">
    <property type="entry name" value="DOXX FAMILY MEMBRANE PROTEIN"/>
    <property type="match status" value="1"/>
</dbReference>
<dbReference type="GO" id="GO:0030416">
    <property type="term" value="P:methylamine metabolic process"/>
    <property type="evidence" value="ECO:0007669"/>
    <property type="project" value="InterPro"/>
</dbReference>
<keyword evidence="4 5" id="KW-0472">Membrane</keyword>
<feature type="transmembrane region" description="Helical" evidence="5">
    <location>
        <begin position="73"/>
        <end position="92"/>
    </location>
</feature>
<dbReference type="Pfam" id="PF07291">
    <property type="entry name" value="MauE"/>
    <property type="match status" value="1"/>
</dbReference>
<evidence type="ECO:0000256" key="3">
    <source>
        <dbReference type="ARBA" id="ARBA00022989"/>
    </source>
</evidence>